<comment type="subcellular location">
    <subcellularLocation>
        <location evidence="1">Endomembrane system</location>
        <topology evidence="1">Multi-pass membrane protein</topology>
    </subcellularLocation>
</comment>
<evidence type="ECO:0000259" key="8">
    <source>
        <dbReference type="PROSITE" id="PS50850"/>
    </source>
</evidence>
<dbReference type="Gene3D" id="1.20.1250.20">
    <property type="entry name" value="MFS general substrate transporter like domains"/>
    <property type="match status" value="1"/>
</dbReference>
<comment type="similarity">
    <text evidence="2">Belongs to the major facilitator superfamily.</text>
</comment>
<accession>A0A8H3CAR0</accession>
<dbReference type="AlphaFoldDB" id="A0A8H3CAR0"/>
<dbReference type="InterPro" id="IPR011701">
    <property type="entry name" value="MFS"/>
</dbReference>
<feature type="transmembrane region" description="Helical" evidence="7">
    <location>
        <begin position="148"/>
        <end position="167"/>
    </location>
</feature>
<dbReference type="Proteomes" id="UP000663888">
    <property type="component" value="Unassembled WGS sequence"/>
</dbReference>
<dbReference type="PROSITE" id="PS50850">
    <property type="entry name" value="MFS"/>
    <property type="match status" value="1"/>
</dbReference>
<dbReference type="GO" id="GO:0016020">
    <property type="term" value="C:membrane"/>
    <property type="evidence" value="ECO:0007669"/>
    <property type="project" value="TreeGrafter"/>
</dbReference>
<dbReference type="InterPro" id="IPR051788">
    <property type="entry name" value="MFS_Transporter"/>
</dbReference>
<dbReference type="GO" id="GO:0012505">
    <property type="term" value="C:endomembrane system"/>
    <property type="evidence" value="ECO:0007669"/>
    <property type="project" value="UniProtKB-SubCell"/>
</dbReference>
<dbReference type="SUPFAM" id="SSF103473">
    <property type="entry name" value="MFS general substrate transporter"/>
    <property type="match status" value="1"/>
</dbReference>
<dbReference type="GO" id="GO:0022857">
    <property type="term" value="F:transmembrane transporter activity"/>
    <property type="evidence" value="ECO:0007669"/>
    <property type="project" value="InterPro"/>
</dbReference>
<keyword evidence="5 7" id="KW-1133">Transmembrane helix</keyword>
<feature type="transmembrane region" description="Helical" evidence="7">
    <location>
        <begin position="173"/>
        <end position="194"/>
    </location>
</feature>
<evidence type="ECO:0000256" key="5">
    <source>
        <dbReference type="ARBA" id="ARBA00022989"/>
    </source>
</evidence>
<feature type="domain" description="Major facilitator superfamily (MFS) profile" evidence="8">
    <location>
        <begin position="1"/>
        <end position="262"/>
    </location>
</feature>
<dbReference type="InterPro" id="IPR020846">
    <property type="entry name" value="MFS_dom"/>
</dbReference>
<keyword evidence="4 7" id="KW-0812">Transmembrane</keyword>
<evidence type="ECO:0000313" key="9">
    <source>
        <dbReference type="EMBL" id="CAE6479584.1"/>
    </source>
</evidence>
<evidence type="ECO:0000256" key="1">
    <source>
        <dbReference type="ARBA" id="ARBA00004127"/>
    </source>
</evidence>
<feature type="transmembrane region" description="Helical" evidence="7">
    <location>
        <begin position="239"/>
        <end position="257"/>
    </location>
</feature>
<organism evidence="9 10">
    <name type="scientific">Rhizoctonia solani</name>
    <dbReference type="NCBI Taxonomy" id="456999"/>
    <lineage>
        <taxon>Eukaryota</taxon>
        <taxon>Fungi</taxon>
        <taxon>Dikarya</taxon>
        <taxon>Basidiomycota</taxon>
        <taxon>Agaricomycotina</taxon>
        <taxon>Agaricomycetes</taxon>
        <taxon>Cantharellales</taxon>
        <taxon>Ceratobasidiaceae</taxon>
        <taxon>Rhizoctonia</taxon>
    </lineage>
</organism>
<sequence>MNVIYAFAGLGALVSPFIIGALTKANVSWKFYYWFPVSLAILFAIGHFILFKDYVTPPDHDEAPEHKSIGARFKLVMRMPITWIGVVLMVLSYAIVDVLSNWLTAYLIDVKGTAPDIARYQLAMFWAGLTAGRMFFSLPRIHLRERMGNTLLLASMCGAIALLWAVRSTASDWVAVAIAGFFLGPNTPSILSIISTRVPSSLKGIVVSITIGSALVGGTLGSLVFGVTVGKISPGLRMLGPFLIVLAGLSALLFWGVPPRRKVD</sequence>
<evidence type="ECO:0000256" key="4">
    <source>
        <dbReference type="ARBA" id="ARBA00022692"/>
    </source>
</evidence>
<keyword evidence="6 7" id="KW-0472">Membrane</keyword>
<evidence type="ECO:0000313" key="10">
    <source>
        <dbReference type="Proteomes" id="UP000663888"/>
    </source>
</evidence>
<name>A0A8H3CAR0_9AGAM</name>
<keyword evidence="3" id="KW-0813">Transport</keyword>
<dbReference type="Pfam" id="PF07690">
    <property type="entry name" value="MFS_1"/>
    <property type="match status" value="1"/>
</dbReference>
<dbReference type="EMBL" id="CAJMWX010001296">
    <property type="protein sequence ID" value="CAE6479584.1"/>
    <property type="molecule type" value="Genomic_DNA"/>
</dbReference>
<evidence type="ECO:0000256" key="3">
    <source>
        <dbReference type="ARBA" id="ARBA00022448"/>
    </source>
</evidence>
<feature type="transmembrane region" description="Helical" evidence="7">
    <location>
        <begin position="31"/>
        <end position="51"/>
    </location>
</feature>
<evidence type="ECO:0000256" key="6">
    <source>
        <dbReference type="ARBA" id="ARBA00023136"/>
    </source>
</evidence>
<dbReference type="PANTHER" id="PTHR23514">
    <property type="entry name" value="BYPASS OF STOP CODON PROTEIN 6"/>
    <property type="match status" value="1"/>
</dbReference>
<gene>
    <name evidence="9" type="ORF">RDB_LOCUS122284</name>
</gene>
<feature type="transmembrane region" description="Helical" evidence="7">
    <location>
        <begin position="117"/>
        <end position="136"/>
    </location>
</feature>
<feature type="transmembrane region" description="Helical" evidence="7">
    <location>
        <begin position="206"/>
        <end position="227"/>
    </location>
</feature>
<feature type="transmembrane region" description="Helical" evidence="7">
    <location>
        <begin position="81"/>
        <end position="105"/>
    </location>
</feature>
<evidence type="ECO:0000256" key="7">
    <source>
        <dbReference type="SAM" id="Phobius"/>
    </source>
</evidence>
<protein>
    <recommendedName>
        <fullName evidence="8">Major facilitator superfamily (MFS) profile domain-containing protein</fullName>
    </recommendedName>
</protein>
<dbReference type="InterPro" id="IPR036259">
    <property type="entry name" value="MFS_trans_sf"/>
</dbReference>
<reference evidence="9" key="1">
    <citation type="submission" date="2021-01" db="EMBL/GenBank/DDBJ databases">
        <authorList>
            <person name="Kaushik A."/>
        </authorList>
    </citation>
    <scope>NUCLEOTIDE SEQUENCE</scope>
    <source>
        <strain evidence="9">AG4-R118</strain>
    </source>
</reference>
<evidence type="ECO:0000256" key="2">
    <source>
        <dbReference type="ARBA" id="ARBA00008335"/>
    </source>
</evidence>
<dbReference type="PANTHER" id="PTHR23514:SF3">
    <property type="entry name" value="BYPASS OF STOP CODON PROTEIN 6"/>
    <property type="match status" value="1"/>
</dbReference>
<proteinExistence type="inferred from homology"/>
<comment type="caution">
    <text evidence="9">The sequence shown here is derived from an EMBL/GenBank/DDBJ whole genome shotgun (WGS) entry which is preliminary data.</text>
</comment>